<evidence type="ECO:0000313" key="1">
    <source>
        <dbReference type="EMBL" id="AEB09021.1"/>
    </source>
</evidence>
<dbReference type="PANTHER" id="PTHR15811">
    <property type="entry name" value="MTH938 DOMAIN-CONTAINING PROTEIN"/>
    <property type="match status" value="1"/>
</dbReference>
<organism evidence="1 2">
    <name type="scientific">Desulfobacca acetoxidans (strain ATCC 700848 / DSM 11109 / ASRB2)</name>
    <dbReference type="NCBI Taxonomy" id="880072"/>
    <lineage>
        <taxon>Bacteria</taxon>
        <taxon>Pseudomonadati</taxon>
        <taxon>Thermodesulfobacteriota</taxon>
        <taxon>Desulfobaccia</taxon>
        <taxon>Desulfobaccales</taxon>
        <taxon>Desulfobaccaceae</taxon>
        <taxon>Desulfobacca</taxon>
    </lineage>
</organism>
<dbReference type="OrthoDB" id="1724272at2"/>
<dbReference type="Proteomes" id="UP000000483">
    <property type="component" value="Chromosome"/>
</dbReference>
<reference evidence="1 2" key="1">
    <citation type="journal article" date="2011" name="Stand. Genomic Sci.">
        <title>Complete genome sequence of the acetate-degrading sulfate reducer Desulfobacca acetoxidans type strain (ASRB2).</title>
        <authorList>
            <person name="Goker M."/>
            <person name="Teshima H."/>
            <person name="Lapidus A."/>
            <person name="Nolan M."/>
            <person name="Lucas S."/>
            <person name="Hammon N."/>
            <person name="Deshpande S."/>
            <person name="Cheng J.F."/>
            <person name="Tapia R."/>
            <person name="Han C."/>
            <person name="Goodwin L."/>
            <person name="Pitluck S."/>
            <person name="Huntemann M."/>
            <person name="Liolios K."/>
            <person name="Ivanova N."/>
            <person name="Pagani I."/>
            <person name="Mavromatis K."/>
            <person name="Ovchinikova G."/>
            <person name="Pati A."/>
            <person name="Chen A."/>
            <person name="Palaniappan K."/>
            <person name="Land M."/>
            <person name="Hauser L."/>
            <person name="Brambilla E.M."/>
            <person name="Rohde M."/>
            <person name="Spring S."/>
            <person name="Detter J.C."/>
            <person name="Woyke T."/>
            <person name="Bristow J."/>
            <person name="Eisen J.A."/>
            <person name="Markowitz V."/>
            <person name="Hugenholtz P."/>
            <person name="Kyrpides N.C."/>
            <person name="Klenk H.P."/>
        </authorList>
    </citation>
    <scope>NUCLEOTIDE SEQUENCE [LARGE SCALE GENOMIC DNA]</scope>
    <source>
        <strain evidence="2">ATCC 700848 / DSM 11109 / ASRB2</strain>
    </source>
</reference>
<proteinExistence type="predicted"/>
<sequence>MRIDSYEFGRIVVEGQSFSQDIILLPDGIQDSWWRQESHLVQLQDVAAALASKPEVFIVGQGQPGKMRVDEALKQYLRQNQIELLEMPTKTACATYNELSPRRKVVAALHLTC</sequence>
<dbReference type="AlphaFoldDB" id="F2NCF7"/>
<dbReference type="GO" id="GO:0005737">
    <property type="term" value="C:cytoplasm"/>
    <property type="evidence" value="ECO:0007669"/>
    <property type="project" value="TreeGrafter"/>
</dbReference>
<name>F2NCF7_DESAR</name>
<protein>
    <submittedName>
        <fullName evidence="1">Uncharacterized protein</fullName>
    </submittedName>
</protein>
<dbReference type="RefSeq" id="WP_013706133.1">
    <property type="nucleotide sequence ID" value="NC_015388.1"/>
</dbReference>
<dbReference type="KEGG" id="dao:Desac_1158"/>
<gene>
    <name evidence="1" type="ordered locus">Desac_1158</name>
</gene>
<dbReference type="HOGENOM" id="CLU_074390_5_1_7"/>
<dbReference type="SUPFAM" id="SSF64076">
    <property type="entry name" value="MTH938-like"/>
    <property type="match status" value="1"/>
</dbReference>
<accession>F2NCF7</accession>
<dbReference type="EMBL" id="CP002629">
    <property type="protein sequence ID" value="AEB09021.1"/>
    <property type="molecule type" value="Genomic_DNA"/>
</dbReference>
<dbReference type="InterPro" id="IPR007523">
    <property type="entry name" value="NDUFAF3/AAMDC"/>
</dbReference>
<evidence type="ECO:0000313" key="2">
    <source>
        <dbReference type="Proteomes" id="UP000000483"/>
    </source>
</evidence>
<dbReference type="PANTHER" id="PTHR15811:SF5">
    <property type="entry name" value="MTH938 DOMAIN-CONTAINING PROTEIN"/>
    <property type="match status" value="1"/>
</dbReference>
<reference evidence="2" key="2">
    <citation type="submission" date="2011-03" db="EMBL/GenBank/DDBJ databases">
        <title>The complete genome of Desulfobacca acetoxidans DSM 11109.</title>
        <authorList>
            <consortium name="US DOE Joint Genome Institute (JGI-PGF)"/>
            <person name="Lucas S."/>
            <person name="Copeland A."/>
            <person name="Lapidus A."/>
            <person name="Bruce D."/>
            <person name="Goodwin L."/>
            <person name="Pitluck S."/>
            <person name="Peters L."/>
            <person name="Kyrpides N."/>
            <person name="Mavromatis K."/>
            <person name="Ivanova N."/>
            <person name="Ovchinnikova G."/>
            <person name="Teshima H."/>
            <person name="Detter J.C."/>
            <person name="Han C."/>
            <person name="Land M."/>
            <person name="Hauser L."/>
            <person name="Markowitz V."/>
            <person name="Cheng J.-F."/>
            <person name="Hugenholtz P."/>
            <person name="Woyke T."/>
            <person name="Wu D."/>
            <person name="Spring S."/>
            <person name="Schueler E."/>
            <person name="Brambilla E."/>
            <person name="Klenk H.-P."/>
            <person name="Eisen J.A."/>
        </authorList>
    </citation>
    <scope>NUCLEOTIDE SEQUENCE [LARGE SCALE GENOMIC DNA]</scope>
    <source>
        <strain evidence="2">ATCC 700848 / DSM 11109 / ASRB2</strain>
    </source>
</reference>
<dbReference type="Pfam" id="PF04430">
    <property type="entry name" value="DUF498"/>
    <property type="match status" value="1"/>
</dbReference>
<dbReference type="eggNOG" id="COG1504">
    <property type="taxonomic scope" value="Bacteria"/>
</dbReference>
<dbReference type="InterPro" id="IPR036748">
    <property type="entry name" value="MTH938-like_sf"/>
</dbReference>
<dbReference type="Gene3D" id="3.40.1230.10">
    <property type="entry name" value="MTH938-like"/>
    <property type="match status" value="1"/>
</dbReference>
<keyword evidence="2" id="KW-1185">Reference proteome</keyword>